<sequence>MTLPPIYTLTGRQAEMAMISAKNQDKYCFPYVTIAGCAVYNIRSITRKTTKKETLSPANGSVRRTDDIIKDTLASGMFPPNWSSLPS</sequence>
<accession>A0ABQ9YQJ0</accession>
<evidence type="ECO:0000313" key="1">
    <source>
        <dbReference type="EMBL" id="KAK4002887.1"/>
    </source>
</evidence>
<organism evidence="1 2">
    <name type="scientific">Daphnia magna</name>
    <dbReference type="NCBI Taxonomy" id="35525"/>
    <lineage>
        <taxon>Eukaryota</taxon>
        <taxon>Metazoa</taxon>
        <taxon>Ecdysozoa</taxon>
        <taxon>Arthropoda</taxon>
        <taxon>Crustacea</taxon>
        <taxon>Branchiopoda</taxon>
        <taxon>Diplostraca</taxon>
        <taxon>Cladocera</taxon>
        <taxon>Anomopoda</taxon>
        <taxon>Daphniidae</taxon>
        <taxon>Daphnia</taxon>
    </lineage>
</organism>
<proteinExistence type="predicted"/>
<name>A0ABQ9YQJ0_9CRUS</name>
<gene>
    <name evidence="1" type="ORF">OUZ56_004681</name>
</gene>
<comment type="caution">
    <text evidence="1">The sequence shown here is derived from an EMBL/GenBank/DDBJ whole genome shotgun (WGS) entry which is preliminary data.</text>
</comment>
<evidence type="ECO:0000313" key="2">
    <source>
        <dbReference type="Proteomes" id="UP001234178"/>
    </source>
</evidence>
<reference evidence="1 2" key="1">
    <citation type="journal article" date="2023" name="Nucleic Acids Res.">
        <title>The hologenome of Daphnia magna reveals possible DNA methylation and microbiome-mediated evolution of the host genome.</title>
        <authorList>
            <person name="Chaturvedi A."/>
            <person name="Li X."/>
            <person name="Dhandapani V."/>
            <person name="Marshall H."/>
            <person name="Kissane S."/>
            <person name="Cuenca-Cambronero M."/>
            <person name="Asole G."/>
            <person name="Calvet F."/>
            <person name="Ruiz-Romero M."/>
            <person name="Marangio P."/>
            <person name="Guigo R."/>
            <person name="Rago D."/>
            <person name="Mirbahai L."/>
            <person name="Eastwood N."/>
            <person name="Colbourne J.K."/>
            <person name="Zhou J."/>
            <person name="Mallon E."/>
            <person name="Orsini L."/>
        </authorList>
    </citation>
    <scope>NUCLEOTIDE SEQUENCE [LARGE SCALE GENOMIC DNA]</scope>
    <source>
        <strain evidence="1">LRV0_1</strain>
    </source>
</reference>
<protein>
    <submittedName>
        <fullName evidence="1">Uncharacterized protein</fullName>
    </submittedName>
</protein>
<dbReference type="Proteomes" id="UP001234178">
    <property type="component" value="Unassembled WGS sequence"/>
</dbReference>
<keyword evidence="2" id="KW-1185">Reference proteome</keyword>
<dbReference type="EMBL" id="JAOYFB010000001">
    <property type="protein sequence ID" value="KAK4002887.1"/>
    <property type="molecule type" value="Genomic_DNA"/>
</dbReference>